<organism evidence="1 2">
    <name type="scientific">Kingdonia uniflora</name>
    <dbReference type="NCBI Taxonomy" id="39325"/>
    <lineage>
        <taxon>Eukaryota</taxon>
        <taxon>Viridiplantae</taxon>
        <taxon>Streptophyta</taxon>
        <taxon>Embryophyta</taxon>
        <taxon>Tracheophyta</taxon>
        <taxon>Spermatophyta</taxon>
        <taxon>Magnoliopsida</taxon>
        <taxon>Ranunculales</taxon>
        <taxon>Circaeasteraceae</taxon>
        <taxon>Kingdonia</taxon>
    </lineage>
</organism>
<dbReference type="AlphaFoldDB" id="A0A7J7NHA3"/>
<proteinExistence type="predicted"/>
<dbReference type="EMBL" id="JACGCM010000802">
    <property type="protein sequence ID" value="KAF6166278.1"/>
    <property type="molecule type" value="Genomic_DNA"/>
</dbReference>
<name>A0A7J7NHA3_9MAGN</name>
<keyword evidence="2" id="KW-1185">Reference proteome</keyword>
<sequence>MVTTRRQAYEVRVQTKIASLQTRYFGTQSLSLPNPIPVPLTLYGMSWEEVEEAEDDFHQLWRSHYVVLFAAHRRSCLRMLAEDAALAEGKKVGKSSEKYCRYPAKDWMRSKNPKPSSKFLVSACSEESSSSDRTMDDSVVIDTVTADNLSVSSGRDVGLHAGDKTGQFLKPNSKVVADTSSLFDIGVNLEATEQEALDLATRDPIRLDTQIRSRISQLPVAWKSAAEVLKLAVVNRGKLVRQHDTEKATLQE</sequence>
<evidence type="ECO:0000313" key="1">
    <source>
        <dbReference type="EMBL" id="KAF6166278.1"/>
    </source>
</evidence>
<comment type="caution">
    <text evidence="1">The sequence shown here is derived from an EMBL/GenBank/DDBJ whole genome shotgun (WGS) entry which is preliminary data.</text>
</comment>
<dbReference type="Proteomes" id="UP000541444">
    <property type="component" value="Unassembled WGS sequence"/>
</dbReference>
<evidence type="ECO:0000313" key="2">
    <source>
        <dbReference type="Proteomes" id="UP000541444"/>
    </source>
</evidence>
<accession>A0A7J7NHA3</accession>
<reference evidence="1 2" key="1">
    <citation type="journal article" date="2020" name="IScience">
        <title>Genome Sequencing of the Endangered Kingdonia uniflora (Circaeasteraceae, Ranunculales) Reveals Potential Mechanisms of Evolutionary Specialization.</title>
        <authorList>
            <person name="Sun Y."/>
            <person name="Deng T."/>
            <person name="Zhang A."/>
            <person name="Moore M.J."/>
            <person name="Landis J.B."/>
            <person name="Lin N."/>
            <person name="Zhang H."/>
            <person name="Zhang X."/>
            <person name="Huang J."/>
            <person name="Zhang X."/>
            <person name="Sun H."/>
            <person name="Wang H."/>
        </authorList>
    </citation>
    <scope>NUCLEOTIDE SEQUENCE [LARGE SCALE GENOMIC DNA]</scope>
    <source>
        <strain evidence="1">TB1705</strain>
        <tissue evidence="1">Leaf</tissue>
    </source>
</reference>
<protein>
    <submittedName>
        <fullName evidence="1">Uncharacterized protein</fullName>
    </submittedName>
</protein>
<gene>
    <name evidence="1" type="ORF">GIB67_008706</name>
</gene>